<organism evidence="7 8">
    <name type="scientific">Piptocephalis cylindrospora</name>
    <dbReference type="NCBI Taxonomy" id="1907219"/>
    <lineage>
        <taxon>Eukaryota</taxon>
        <taxon>Fungi</taxon>
        <taxon>Fungi incertae sedis</taxon>
        <taxon>Zoopagomycota</taxon>
        <taxon>Zoopagomycotina</taxon>
        <taxon>Zoopagomycetes</taxon>
        <taxon>Zoopagales</taxon>
        <taxon>Piptocephalidaceae</taxon>
        <taxon>Piptocephalis</taxon>
    </lineage>
</organism>
<evidence type="ECO:0000313" key="8">
    <source>
        <dbReference type="Proteomes" id="UP000267251"/>
    </source>
</evidence>
<feature type="transmembrane region" description="Helical" evidence="6">
    <location>
        <begin position="235"/>
        <end position="259"/>
    </location>
</feature>
<keyword evidence="3 6" id="KW-0812">Transmembrane</keyword>
<gene>
    <name evidence="7" type="ORF">BJ684DRAFT_13076</name>
</gene>
<dbReference type="InterPro" id="IPR018303">
    <property type="entry name" value="ATPase_P-typ_P_site"/>
</dbReference>
<dbReference type="AlphaFoldDB" id="A0A4P9XXZ0"/>
<dbReference type="OrthoDB" id="5593237at2759"/>
<evidence type="ECO:0000313" key="7">
    <source>
        <dbReference type="EMBL" id="RKP11323.1"/>
    </source>
</evidence>
<comment type="subcellular location">
    <subcellularLocation>
        <location evidence="1">Endomembrane system</location>
    </subcellularLocation>
</comment>
<protein>
    <recommendedName>
        <fullName evidence="9">P-type phospholipid transporter</fullName>
    </recommendedName>
</protein>
<feature type="transmembrane region" description="Helical" evidence="6">
    <location>
        <begin position="192"/>
        <end position="215"/>
    </location>
</feature>
<sequence length="330" mass="37166">MSQSSVGRRISGVWRTFSLNRDGLRDRGKGDRSAFERTSWADLQVGDIVHLSADDPVPADLLILSTSDAQGGECFIETKSLDGETNLKLRQAPTPISWVRQPSDAARAKLWLEAEPASTQLYSFHGTLHVRTNWESIPISLDNMLWRGCVLRNTNWVVGMVVYAGHETRIMLNGGNTPSKRSRIEKVMNVQVIYSFIFLFSLCLICSIVYGHYFSGWDNGTALETFAGNPDYSPGLAGFINFWFALIIFQNIIPISLYISIEFVKTFHAFFISQDVRMYDPVTNASCVPRSWNLSDDLGQVEYVFSDKTGTLTRNIMEFRQCVIGDHSYG</sequence>
<reference evidence="8" key="1">
    <citation type="journal article" date="2018" name="Nat. Microbiol.">
        <title>Leveraging single-cell genomics to expand the fungal tree of life.</title>
        <authorList>
            <person name="Ahrendt S.R."/>
            <person name="Quandt C.A."/>
            <person name="Ciobanu D."/>
            <person name="Clum A."/>
            <person name="Salamov A."/>
            <person name="Andreopoulos B."/>
            <person name="Cheng J.F."/>
            <person name="Woyke T."/>
            <person name="Pelin A."/>
            <person name="Henrissat B."/>
            <person name="Reynolds N.K."/>
            <person name="Benny G.L."/>
            <person name="Smith M.E."/>
            <person name="James T.Y."/>
            <person name="Grigoriev I.V."/>
        </authorList>
    </citation>
    <scope>NUCLEOTIDE SEQUENCE [LARGE SCALE GENOMIC DNA]</scope>
</reference>
<evidence type="ECO:0000256" key="4">
    <source>
        <dbReference type="ARBA" id="ARBA00022989"/>
    </source>
</evidence>
<dbReference type="Gene3D" id="2.70.150.10">
    <property type="entry name" value="Calcium-transporting ATPase, cytoplasmic transduction domain A"/>
    <property type="match status" value="1"/>
</dbReference>
<keyword evidence="8" id="KW-1185">Reference proteome</keyword>
<evidence type="ECO:0000256" key="2">
    <source>
        <dbReference type="ARBA" id="ARBA00022448"/>
    </source>
</evidence>
<accession>A0A4P9XXZ0</accession>
<dbReference type="PROSITE" id="PS00154">
    <property type="entry name" value="ATPASE_E1_E2"/>
    <property type="match status" value="1"/>
</dbReference>
<feature type="non-terminal residue" evidence="7">
    <location>
        <position position="330"/>
    </location>
</feature>
<dbReference type="PANTHER" id="PTHR24092">
    <property type="entry name" value="PROBABLE PHOSPHOLIPID-TRANSPORTING ATPASE"/>
    <property type="match status" value="1"/>
</dbReference>
<dbReference type="GO" id="GO:0045332">
    <property type="term" value="P:phospholipid translocation"/>
    <property type="evidence" value="ECO:0007669"/>
    <property type="project" value="TreeGrafter"/>
</dbReference>
<evidence type="ECO:0000256" key="1">
    <source>
        <dbReference type="ARBA" id="ARBA00004308"/>
    </source>
</evidence>
<dbReference type="InterPro" id="IPR008250">
    <property type="entry name" value="ATPase_P-typ_transduc_dom_A_sf"/>
</dbReference>
<dbReference type="GO" id="GO:0140326">
    <property type="term" value="F:ATPase-coupled intramembrane lipid transporter activity"/>
    <property type="evidence" value="ECO:0007669"/>
    <property type="project" value="TreeGrafter"/>
</dbReference>
<keyword evidence="2" id="KW-0813">Transport</keyword>
<proteinExistence type="predicted"/>
<dbReference type="EMBL" id="KZ989010">
    <property type="protein sequence ID" value="RKP11323.1"/>
    <property type="molecule type" value="Genomic_DNA"/>
</dbReference>
<dbReference type="SUPFAM" id="SSF81665">
    <property type="entry name" value="Calcium ATPase, transmembrane domain M"/>
    <property type="match status" value="1"/>
</dbReference>
<evidence type="ECO:0000256" key="6">
    <source>
        <dbReference type="SAM" id="Phobius"/>
    </source>
</evidence>
<dbReference type="PANTHER" id="PTHR24092:SF180">
    <property type="entry name" value="PHOSPHOLIPID-TRANSPORTING ATPASE DNF1-RELATED"/>
    <property type="match status" value="1"/>
</dbReference>
<evidence type="ECO:0000256" key="5">
    <source>
        <dbReference type="ARBA" id="ARBA00023136"/>
    </source>
</evidence>
<evidence type="ECO:0000256" key="3">
    <source>
        <dbReference type="ARBA" id="ARBA00022692"/>
    </source>
</evidence>
<dbReference type="InterPro" id="IPR023298">
    <property type="entry name" value="ATPase_P-typ_TM_dom_sf"/>
</dbReference>
<keyword evidence="4 6" id="KW-1133">Transmembrane helix</keyword>
<dbReference type="Proteomes" id="UP000267251">
    <property type="component" value="Unassembled WGS sequence"/>
</dbReference>
<dbReference type="SUPFAM" id="SSF81653">
    <property type="entry name" value="Calcium ATPase, transduction domain A"/>
    <property type="match status" value="1"/>
</dbReference>
<evidence type="ECO:0008006" key="9">
    <source>
        <dbReference type="Google" id="ProtNLM"/>
    </source>
</evidence>
<dbReference type="GO" id="GO:0005886">
    <property type="term" value="C:plasma membrane"/>
    <property type="evidence" value="ECO:0007669"/>
    <property type="project" value="TreeGrafter"/>
</dbReference>
<name>A0A4P9XXZ0_9FUNG</name>
<keyword evidence="5 6" id="KW-0472">Membrane</keyword>